<dbReference type="Proteomes" id="UP000585474">
    <property type="component" value="Unassembled WGS sequence"/>
</dbReference>
<keyword evidence="11" id="KW-1185">Reference proteome</keyword>
<evidence type="ECO:0000256" key="1">
    <source>
        <dbReference type="ARBA" id="ARBA00000966"/>
    </source>
</evidence>
<gene>
    <name evidence="10" type="ORF">Acr_11g0000080</name>
</gene>
<dbReference type="GO" id="GO:0030245">
    <property type="term" value="P:cellulose catabolic process"/>
    <property type="evidence" value="ECO:0007669"/>
    <property type="project" value="UniProtKB-KW"/>
</dbReference>
<feature type="domain" description="Glycoside hydrolase family 9" evidence="9">
    <location>
        <begin position="242"/>
        <end position="341"/>
    </location>
</feature>
<keyword evidence="6" id="KW-0119">Carbohydrate metabolism</keyword>
<comment type="caution">
    <text evidence="10">The sequence shown here is derived from an EMBL/GenBank/DDBJ whole genome shotgun (WGS) entry which is preliminary data.</text>
</comment>
<comment type="similarity">
    <text evidence="2">Belongs to the glycosyl hydrolase 9 (cellulase E) family.</text>
</comment>
<keyword evidence="7" id="KW-0326">Glycosidase</keyword>
<evidence type="ECO:0000256" key="5">
    <source>
        <dbReference type="ARBA" id="ARBA00023001"/>
    </source>
</evidence>
<dbReference type="InterPro" id="IPR001701">
    <property type="entry name" value="Glyco_hydro_9"/>
</dbReference>
<dbReference type="EMBL" id="BJWL01000011">
    <property type="protein sequence ID" value="GFY95702.1"/>
    <property type="molecule type" value="Genomic_DNA"/>
</dbReference>
<dbReference type="OrthoDB" id="10257085at2759"/>
<proteinExistence type="inferred from homology"/>
<dbReference type="GO" id="GO:0008810">
    <property type="term" value="F:cellulase activity"/>
    <property type="evidence" value="ECO:0007669"/>
    <property type="project" value="UniProtKB-EC"/>
</dbReference>
<evidence type="ECO:0000259" key="9">
    <source>
        <dbReference type="Pfam" id="PF00759"/>
    </source>
</evidence>
<dbReference type="InterPro" id="IPR012341">
    <property type="entry name" value="6hp_glycosidase-like_sf"/>
</dbReference>
<dbReference type="Pfam" id="PF00759">
    <property type="entry name" value="Glyco_hydro_9"/>
    <property type="match status" value="2"/>
</dbReference>
<evidence type="ECO:0000313" key="11">
    <source>
        <dbReference type="Proteomes" id="UP000585474"/>
    </source>
</evidence>
<accession>A0A7J0FAG6</accession>
<sequence>MAVIATAIVITVKKKTQHSEPKRGPVSGPPGVVEKKYGDALKLAMQFFDIQKLLSQTIHEYVDQIETVNQFKPAQDSLKWIINYLISAHPLENVLYIQARTEKRPLTQVNASSSGTEVAVETATALALASLVFKSSDSTYSSLLRKHAKELFTFADKHRESYSLSIPEVQNYSIQQVTEMSCYGQLAGSIMLQEINHISIMRLGKMEEILLIGEVHPGSFGITSFQELRKTAEAVMWGSFQNLQQPHPAEHIISCNGDSYGPSDLWKFAISQVDCVLSNNPMKMSYLVGYGDKDSEHVHHRGASIPADVSTSCSDGWKWLMSTDRNPSVALGGLVGGPMEHKGGWKRRGIELGVIESWLH</sequence>
<dbReference type="InterPro" id="IPR008928">
    <property type="entry name" value="6-hairpin_glycosidase_sf"/>
</dbReference>
<evidence type="ECO:0000256" key="8">
    <source>
        <dbReference type="ARBA" id="ARBA00023326"/>
    </source>
</evidence>
<reference evidence="10 11" key="1">
    <citation type="submission" date="2019-07" db="EMBL/GenBank/DDBJ databases">
        <title>De Novo Assembly of kiwifruit Actinidia rufa.</title>
        <authorList>
            <person name="Sugita-Konishi S."/>
            <person name="Sato K."/>
            <person name="Mori E."/>
            <person name="Abe Y."/>
            <person name="Kisaki G."/>
            <person name="Hamano K."/>
            <person name="Suezawa K."/>
            <person name="Otani M."/>
            <person name="Fukuda T."/>
            <person name="Manabe T."/>
            <person name="Gomi K."/>
            <person name="Tabuchi M."/>
            <person name="Akimitsu K."/>
            <person name="Kataoka I."/>
        </authorList>
    </citation>
    <scope>NUCLEOTIDE SEQUENCE [LARGE SCALE GENOMIC DNA]</scope>
    <source>
        <strain evidence="11">cv. Fuchu</strain>
    </source>
</reference>
<organism evidence="10 11">
    <name type="scientific">Actinidia rufa</name>
    <dbReference type="NCBI Taxonomy" id="165716"/>
    <lineage>
        <taxon>Eukaryota</taxon>
        <taxon>Viridiplantae</taxon>
        <taxon>Streptophyta</taxon>
        <taxon>Embryophyta</taxon>
        <taxon>Tracheophyta</taxon>
        <taxon>Spermatophyta</taxon>
        <taxon>Magnoliopsida</taxon>
        <taxon>eudicotyledons</taxon>
        <taxon>Gunneridae</taxon>
        <taxon>Pentapetalae</taxon>
        <taxon>asterids</taxon>
        <taxon>Ericales</taxon>
        <taxon>Actinidiaceae</taxon>
        <taxon>Actinidia</taxon>
    </lineage>
</organism>
<evidence type="ECO:0000256" key="7">
    <source>
        <dbReference type="ARBA" id="ARBA00023295"/>
    </source>
</evidence>
<keyword evidence="4 10" id="KW-0378">Hydrolase</keyword>
<protein>
    <recommendedName>
        <fullName evidence="3">cellulase</fullName>
        <ecNumber evidence="3">3.2.1.4</ecNumber>
    </recommendedName>
</protein>
<keyword evidence="8" id="KW-0624">Polysaccharide degradation</keyword>
<comment type="catalytic activity">
    <reaction evidence="1">
        <text>Endohydrolysis of (1-&gt;4)-beta-D-glucosidic linkages in cellulose, lichenin and cereal beta-D-glucans.</text>
        <dbReference type="EC" id="3.2.1.4"/>
    </reaction>
</comment>
<evidence type="ECO:0000256" key="3">
    <source>
        <dbReference type="ARBA" id="ARBA00012601"/>
    </source>
</evidence>
<evidence type="ECO:0000256" key="2">
    <source>
        <dbReference type="ARBA" id="ARBA00007072"/>
    </source>
</evidence>
<evidence type="ECO:0000256" key="4">
    <source>
        <dbReference type="ARBA" id="ARBA00022801"/>
    </source>
</evidence>
<dbReference type="PANTHER" id="PTHR22298">
    <property type="entry name" value="ENDO-1,4-BETA-GLUCANASE"/>
    <property type="match status" value="1"/>
</dbReference>
<dbReference type="EC" id="3.2.1.4" evidence="3"/>
<name>A0A7J0FAG6_9ERIC</name>
<keyword evidence="5" id="KW-0136">Cellulose degradation</keyword>
<feature type="domain" description="Glycoside hydrolase family 9" evidence="9">
    <location>
        <begin position="38"/>
        <end position="172"/>
    </location>
</feature>
<evidence type="ECO:0000256" key="6">
    <source>
        <dbReference type="ARBA" id="ARBA00023277"/>
    </source>
</evidence>
<dbReference type="AlphaFoldDB" id="A0A7J0FAG6"/>
<dbReference type="Gene3D" id="1.50.10.10">
    <property type="match status" value="2"/>
</dbReference>
<dbReference type="SUPFAM" id="SSF48208">
    <property type="entry name" value="Six-hairpin glycosidases"/>
    <property type="match status" value="1"/>
</dbReference>
<evidence type="ECO:0000313" key="10">
    <source>
        <dbReference type="EMBL" id="GFY95702.1"/>
    </source>
</evidence>